<evidence type="ECO:0000256" key="1">
    <source>
        <dbReference type="SAM" id="Phobius"/>
    </source>
</evidence>
<keyword evidence="1" id="KW-0812">Transmembrane</keyword>
<keyword evidence="1" id="KW-0472">Membrane</keyword>
<proteinExistence type="predicted"/>
<reference evidence="2 3" key="1">
    <citation type="submission" date="2024-01" db="EMBL/GenBank/DDBJ databases">
        <title>Comparative genomics of Cryptococcus and Kwoniella reveals pathogenesis evolution and contrasting modes of karyotype evolution via chromosome fusion or intercentromeric recombination.</title>
        <authorList>
            <person name="Coelho M.A."/>
            <person name="David-Palma M."/>
            <person name="Shea T."/>
            <person name="Bowers K."/>
            <person name="McGinley-Smith S."/>
            <person name="Mohammad A.W."/>
            <person name="Gnirke A."/>
            <person name="Yurkov A.M."/>
            <person name="Nowrousian M."/>
            <person name="Sun S."/>
            <person name="Cuomo C.A."/>
            <person name="Heitman J."/>
        </authorList>
    </citation>
    <scope>NUCLEOTIDE SEQUENCE [LARGE SCALE GENOMIC DNA]</scope>
    <source>
        <strain evidence="2 3">7685027</strain>
    </source>
</reference>
<gene>
    <name evidence="2" type="ORF">IAS62_000410</name>
</gene>
<dbReference type="RefSeq" id="XP_064718372.1">
    <property type="nucleotide sequence ID" value="XM_064862300.1"/>
</dbReference>
<keyword evidence="1" id="KW-1133">Transmembrane helix</keyword>
<sequence length="116" mass="13423">MSYPPARGRHIYYSRKHRLRHIGKRTTRLLILIPTIHLFPLSGLLLAKTSTVTTATQSHTANDQLRLTNSTSHRNVLCPEHFYLLANELSLALAFMLGTHILLHRRDHQKQILRKL</sequence>
<feature type="transmembrane region" description="Helical" evidence="1">
    <location>
        <begin position="82"/>
        <end position="103"/>
    </location>
</feature>
<protein>
    <submittedName>
        <fullName evidence="2">Uncharacterized protein</fullName>
    </submittedName>
</protein>
<name>A0ABZ2AL42_9TREE</name>
<dbReference type="EMBL" id="CP143806">
    <property type="protein sequence ID" value="WVO19132.1"/>
    <property type="molecule type" value="Genomic_DNA"/>
</dbReference>
<feature type="transmembrane region" description="Helical" evidence="1">
    <location>
        <begin position="29"/>
        <end position="47"/>
    </location>
</feature>
<evidence type="ECO:0000313" key="3">
    <source>
        <dbReference type="Proteomes" id="UP001432216"/>
    </source>
</evidence>
<dbReference type="Proteomes" id="UP001432216">
    <property type="component" value="Chromosome 1"/>
</dbReference>
<accession>A0ABZ2AL42</accession>
<organism evidence="2 3">
    <name type="scientific">Cryptococcus decagattii</name>
    <dbReference type="NCBI Taxonomy" id="1859122"/>
    <lineage>
        <taxon>Eukaryota</taxon>
        <taxon>Fungi</taxon>
        <taxon>Dikarya</taxon>
        <taxon>Basidiomycota</taxon>
        <taxon>Agaricomycotina</taxon>
        <taxon>Tremellomycetes</taxon>
        <taxon>Tremellales</taxon>
        <taxon>Cryptococcaceae</taxon>
        <taxon>Cryptococcus</taxon>
        <taxon>Cryptococcus gattii species complex</taxon>
    </lineage>
</organism>
<evidence type="ECO:0000313" key="2">
    <source>
        <dbReference type="EMBL" id="WVO19132.1"/>
    </source>
</evidence>
<dbReference type="GeneID" id="89987186"/>
<keyword evidence="3" id="KW-1185">Reference proteome</keyword>